<feature type="transmembrane region" description="Helical" evidence="5">
    <location>
        <begin position="65"/>
        <end position="84"/>
    </location>
</feature>
<evidence type="ECO:0000259" key="6">
    <source>
        <dbReference type="Pfam" id="PF00892"/>
    </source>
</evidence>
<feature type="transmembrane region" description="Helical" evidence="5">
    <location>
        <begin position="179"/>
        <end position="196"/>
    </location>
</feature>
<organism evidence="7 8">
    <name type="scientific">Euroglyphus maynei</name>
    <name type="common">Mayne's house dust mite</name>
    <dbReference type="NCBI Taxonomy" id="6958"/>
    <lineage>
        <taxon>Eukaryota</taxon>
        <taxon>Metazoa</taxon>
        <taxon>Ecdysozoa</taxon>
        <taxon>Arthropoda</taxon>
        <taxon>Chelicerata</taxon>
        <taxon>Arachnida</taxon>
        <taxon>Acari</taxon>
        <taxon>Acariformes</taxon>
        <taxon>Sarcoptiformes</taxon>
        <taxon>Astigmata</taxon>
        <taxon>Psoroptidia</taxon>
        <taxon>Analgoidea</taxon>
        <taxon>Pyroglyphidae</taxon>
        <taxon>Pyroglyphinae</taxon>
        <taxon>Euroglyphus</taxon>
    </lineage>
</organism>
<accession>A0A1Y3BJA2</accession>
<name>A0A1Y3BJA2_EURMA</name>
<feature type="domain" description="EamA" evidence="6">
    <location>
        <begin position="65"/>
        <end position="196"/>
    </location>
</feature>
<evidence type="ECO:0000256" key="3">
    <source>
        <dbReference type="ARBA" id="ARBA00022989"/>
    </source>
</evidence>
<proteinExistence type="predicted"/>
<dbReference type="InterPro" id="IPR037185">
    <property type="entry name" value="EmrE-like"/>
</dbReference>
<evidence type="ECO:0000256" key="4">
    <source>
        <dbReference type="ARBA" id="ARBA00023136"/>
    </source>
</evidence>
<keyword evidence="2 5" id="KW-0812">Transmembrane</keyword>
<evidence type="ECO:0000313" key="7">
    <source>
        <dbReference type="EMBL" id="OTF79225.1"/>
    </source>
</evidence>
<dbReference type="SUPFAM" id="SSF103481">
    <property type="entry name" value="Multidrug resistance efflux transporter EmrE"/>
    <property type="match status" value="1"/>
</dbReference>
<feature type="non-terminal residue" evidence="7">
    <location>
        <position position="222"/>
    </location>
</feature>
<dbReference type="AlphaFoldDB" id="A0A1Y3BJA2"/>
<evidence type="ECO:0000313" key="8">
    <source>
        <dbReference type="Proteomes" id="UP000194236"/>
    </source>
</evidence>
<evidence type="ECO:0000256" key="2">
    <source>
        <dbReference type="ARBA" id="ARBA00022692"/>
    </source>
</evidence>
<gene>
    <name evidence="7" type="ORF">BLA29_006169</name>
</gene>
<dbReference type="OrthoDB" id="8300370at2759"/>
<dbReference type="InterPro" id="IPR000620">
    <property type="entry name" value="EamA_dom"/>
</dbReference>
<evidence type="ECO:0000256" key="1">
    <source>
        <dbReference type="ARBA" id="ARBA00004141"/>
    </source>
</evidence>
<dbReference type="Proteomes" id="UP000194236">
    <property type="component" value="Unassembled WGS sequence"/>
</dbReference>
<dbReference type="PANTHER" id="PTHR22911:SF6">
    <property type="entry name" value="SOLUTE CARRIER FAMILY 35 MEMBER G1"/>
    <property type="match status" value="1"/>
</dbReference>
<feature type="transmembrane region" description="Helical" evidence="5">
    <location>
        <begin position="96"/>
        <end position="116"/>
    </location>
</feature>
<protein>
    <recommendedName>
        <fullName evidence="6">EamA domain-containing protein</fullName>
    </recommendedName>
</protein>
<dbReference type="EMBL" id="MUJZ01024200">
    <property type="protein sequence ID" value="OTF79225.1"/>
    <property type="molecule type" value="Genomic_DNA"/>
</dbReference>
<dbReference type="PANTHER" id="PTHR22911">
    <property type="entry name" value="ACYL-MALONYL CONDENSING ENZYME-RELATED"/>
    <property type="match status" value="1"/>
</dbReference>
<comment type="caution">
    <text evidence="7">The sequence shown here is derived from an EMBL/GenBank/DDBJ whole genome shotgun (WGS) entry which is preliminary data.</text>
</comment>
<keyword evidence="3 5" id="KW-1133">Transmembrane helix</keyword>
<keyword evidence="8" id="KW-1185">Reference proteome</keyword>
<feature type="transmembrane region" description="Helical" evidence="5">
    <location>
        <begin position="156"/>
        <end position="173"/>
    </location>
</feature>
<dbReference type="GO" id="GO:0016020">
    <property type="term" value="C:membrane"/>
    <property type="evidence" value="ECO:0007669"/>
    <property type="project" value="UniProtKB-SubCell"/>
</dbReference>
<comment type="subcellular location">
    <subcellularLocation>
        <location evidence="1">Membrane</location>
        <topology evidence="1">Multi-pass membrane protein</topology>
    </subcellularLocation>
</comment>
<evidence type="ECO:0000256" key="5">
    <source>
        <dbReference type="SAM" id="Phobius"/>
    </source>
</evidence>
<sequence length="222" mass="25364">MDSTSTCLSANYYNRNDYSTISSTMITDSTTESNVQKINLVADSHEQQPVHESFSDKLNRTIPGFGLWMALFSVFCFSIASLIVKILTELHPLEILAIRSTIQILFYLTATLYFRLPFFGLPGHRFDIFLRCIFGCTSAICIYMAYRLIPLADASTIQFSDSFLVFILAYFILGERITLWHWLSGFLALTGVIFVSKPKFIWQFFDEAIVNQINYYGITLAI</sequence>
<keyword evidence="4 5" id="KW-0472">Membrane</keyword>
<reference evidence="7 8" key="1">
    <citation type="submission" date="2017-03" db="EMBL/GenBank/DDBJ databases">
        <title>Genome Survey of Euroglyphus maynei.</title>
        <authorList>
            <person name="Arlian L.G."/>
            <person name="Morgan M.S."/>
            <person name="Rider S.D."/>
        </authorList>
    </citation>
    <scope>NUCLEOTIDE SEQUENCE [LARGE SCALE GENOMIC DNA]</scope>
    <source>
        <strain evidence="7">Arlian Lab</strain>
        <tissue evidence="7">Whole body</tissue>
    </source>
</reference>
<dbReference type="Pfam" id="PF00892">
    <property type="entry name" value="EamA"/>
    <property type="match status" value="1"/>
</dbReference>
<feature type="transmembrane region" description="Helical" evidence="5">
    <location>
        <begin position="128"/>
        <end position="149"/>
    </location>
</feature>